<name>A0A7W5BYI6_9GAMM</name>
<comment type="caution">
    <text evidence="2">The sequence shown here is derived from an EMBL/GenBank/DDBJ whole genome shotgun (WGS) entry which is preliminary data.</text>
</comment>
<organism evidence="2 3">
    <name type="scientific">Halomonas organivorans</name>
    <dbReference type="NCBI Taxonomy" id="257772"/>
    <lineage>
        <taxon>Bacteria</taxon>
        <taxon>Pseudomonadati</taxon>
        <taxon>Pseudomonadota</taxon>
        <taxon>Gammaproteobacteria</taxon>
        <taxon>Oceanospirillales</taxon>
        <taxon>Halomonadaceae</taxon>
        <taxon>Halomonas</taxon>
    </lineage>
</organism>
<dbReference type="EMBL" id="JACHXM010000009">
    <property type="protein sequence ID" value="MBB3141406.1"/>
    <property type="molecule type" value="Genomic_DNA"/>
</dbReference>
<keyword evidence="1" id="KW-0472">Membrane</keyword>
<dbReference type="Proteomes" id="UP000525987">
    <property type="component" value="Unassembled WGS sequence"/>
</dbReference>
<dbReference type="RefSeq" id="WP_183387782.1">
    <property type="nucleotide sequence ID" value="NZ_JACHXM010000009.1"/>
</dbReference>
<reference evidence="2 3" key="1">
    <citation type="submission" date="2020-08" db="EMBL/GenBank/DDBJ databases">
        <title>Genomic Encyclopedia of Type Strains, Phase III (KMG-III): the genomes of soil and plant-associated and newly described type strains.</title>
        <authorList>
            <person name="Whitman W."/>
        </authorList>
    </citation>
    <scope>NUCLEOTIDE SEQUENCE [LARGE SCALE GENOMIC DNA]</scope>
    <source>
        <strain evidence="2 3">CECT 5995</strain>
    </source>
</reference>
<sequence>MTDPGRLRRWHDRRRLWAVLAAVAALLVAWGSLMPGDELPDALPWDKANHFLGYAAIAGLCGLAGLRLPLAFAAAALFGVAIEFAQIAVPGRFGGDPADILANTLGAGCAVLALHGLRRGFLR</sequence>
<evidence type="ECO:0000313" key="3">
    <source>
        <dbReference type="Proteomes" id="UP000525987"/>
    </source>
</evidence>
<evidence type="ECO:0000313" key="2">
    <source>
        <dbReference type="EMBL" id="MBB3141406.1"/>
    </source>
</evidence>
<protein>
    <submittedName>
        <fullName evidence="2">VanZ family protein</fullName>
    </submittedName>
</protein>
<accession>A0A7W5BYI6</accession>
<evidence type="ECO:0000256" key="1">
    <source>
        <dbReference type="SAM" id="Phobius"/>
    </source>
</evidence>
<keyword evidence="1" id="KW-1133">Transmembrane helix</keyword>
<feature type="transmembrane region" description="Helical" evidence="1">
    <location>
        <begin position="70"/>
        <end position="88"/>
    </location>
</feature>
<feature type="transmembrane region" description="Helical" evidence="1">
    <location>
        <begin position="100"/>
        <end position="117"/>
    </location>
</feature>
<feature type="transmembrane region" description="Helical" evidence="1">
    <location>
        <begin position="47"/>
        <end position="65"/>
    </location>
</feature>
<dbReference type="AlphaFoldDB" id="A0A7W5BYI6"/>
<gene>
    <name evidence="2" type="ORF">FHR96_002285</name>
</gene>
<keyword evidence="3" id="KW-1185">Reference proteome</keyword>
<keyword evidence="1" id="KW-0812">Transmembrane</keyword>
<proteinExistence type="predicted"/>